<proteinExistence type="predicted"/>
<keyword evidence="3" id="KW-0067">ATP-binding</keyword>
<dbReference type="GO" id="GO:0005634">
    <property type="term" value="C:nucleus"/>
    <property type="evidence" value="ECO:0007669"/>
    <property type="project" value="TreeGrafter"/>
</dbReference>
<dbReference type="PANTHER" id="PTHR45626:SF22">
    <property type="entry name" value="DNA REPAIR PROTEIN RAD5"/>
    <property type="match status" value="1"/>
</dbReference>
<dbReference type="Gene3D" id="3.40.50.300">
    <property type="entry name" value="P-loop containing nucleotide triphosphate hydrolases"/>
    <property type="match status" value="1"/>
</dbReference>
<name>A0A5A7Q2H5_STRAF</name>
<evidence type="ECO:0000259" key="4">
    <source>
        <dbReference type="SMART" id="SM00490"/>
    </source>
</evidence>
<dbReference type="GO" id="GO:0006281">
    <property type="term" value="P:DNA repair"/>
    <property type="evidence" value="ECO:0007669"/>
    <property type="project" value="TreeGrafter"/>
</dbReference>
<dbReference type="SUPFAM" id="SSF52540">
    <property type="entry name" value="P-loop containing nucleoside triphosphate hydrolases"/>
    <property type="match status" value="1"/>
</dbReference>
<evidence type="ECO:0000256" key="1">
    <source>
        <dbReference type="ARBA" id="ARBA00022741"/>
    </source>
</evidence>
<keyword evidence="6" id="KW-1185">Reference proteome</keyword>
<reference evidence="6" key="1">
    <citation type="journal article" date="2019" name="Curr. Biol.">
        <title>Genome Sequence of Striga asiatica Provides Insight into the Evolution of Plant Parasitism.</title>
        <authorList>
            <person name="Yoshida S."/>
            <person name="Kim S."/>
            <person name="Wafula E.K."/>
            <person name="Tanskanen J."/>
            <person name="Kim Y.M."/>
            <person name="Honaas L."/>
            <person name="Yang Z."/>
            <person name="Spallek T."/>
            <person name="Conn C.E."/>
            <person name="Ichihashi Y."/>
            <person name="Cheong K."/>
            <person name="Cui S."/>
            <person name="Der J.P."/>
            <person name="Gundlach H."/>
            <person name="Jiao Y."/>
            <person name="Hori C."/>
            <person name="Ishida J.K."/>
            <person name="Kasahara H."/>
            <person name="Kiba T."/>
            <person name="Kim M.S."/>
            <person name="Koo N."/>
            <person name="Laohavisit A."/>
            <person name="Lee Y.H."/>
            <person name="Lumba S."/>
            <person name="McCourt P."/>
            <person name="Mortimer J.C."/>
            <person name="Mutuku J.M."/>
            <person name="Nomura T."/>
            <person name="Sasaki-Sekimoto Y."/>
            <person name="Seto Y."/>
            <person name="Wang Y."/>
            <person name="Wakatake T."/>
            <person name="Sakakibara H."/>
            <person name="Demura T."/>
            <person name="Yamaguchi S."/>
            <person name="Yoneyama K."/>
            <person name="Manabe R.I."/>
            <person name="Nelson D.C."/>
            <person name="Schulman A.H."/>
            <person name="Timko M.P."/>
            <person name="dePamphilis C.W."/>
            <person name="Choi D."/>
            <person name="Shirasu K."/>
        </authorList>
    </citation>
    <scope>NUCLEOTIDE SEQUENCE [LARGE SCALE GENOMIC DNA]</scope>
    <source>
        <strain evidence="6">cv. UVA1</strain>
    </source>
</reference>
<dbReference type="GO" id="GO:0016787">
    <property type="term" value="F:hydrolase activity"/>
    <property type="evidence" value="ECO:0007669"/>
    <property type="project" value="UniProtKB-KW"/>
</dbReference>
<keyword evidence="1" id="KW-0547">Nucleotide-binding</keyword>
<evidence type="ECO:0000313" key="5">
    <source>
        <dbReference type="EMBL" id="GER39355.1"/>
    </source>
</evidence>
<dbReference type="Pfam" id="PF00271">
    <property type="entry name" value="Helicase_C"/>
    <property type="match status" value="1"/>
</dbReference>
<dbReference type="SMART" id="SM00490">
    <property type="entry name" value="HELICc"/>
    <property type="match status" value="1"/>
</dbReference>
<keyword evidence="5" id="KW-0347">Helicase</keyword>
<dbReference type="GO" id="GO:0008094">
    <property type="term" value="F:ATP-dependent activity, acting on DNA"/>
    <property type="evidence" value="ECO:0007669"/>
    <property type="project" value="TreeGrafter"/>
</dbReference>
<gene>
    <name evidence="5" type="ORF">STAS_15965</name>
</gene>
<dbReference type="Proteomes" id="UP000325081">
    <property type="component" value="Unassembled WGS sequence"/>
</dbReference>
<dbReference type="InterPro" id="IPR050628">
    <property type="entry name" value="SNF2_RAD54_helicase_TF"/>
</dbReference>
<evidence type="ECO:0000256" key="2">
    <source>
        <dbReference type="ARBA" id="ARBA00022801"/>
    </source>
</evidence>
<accession>A0A5A7Q2H5</accession>
<evidence type="ECO:0000256" key="3">
    <source>
        <dbReference type="ARBA" id="ARBA00022840"/>
    </source>
</evidence>
<dbReference type="GO" id="GO:0005524">
    <property type="term" value="F:ATP binding"/>
    <property type="evidence" value="ECO:0007669"/>
    <property type="project" value="UniProtKB-KW"/>
</dbReference>
<dbReference type="InterPro" id="IPR027417">
    <property type="entry name" value="P-loop_NTPase"/>
</dbReference>
<dbReference type="EMBL" id="BKCP01005627">
    <property type="protein sequence ID" value="GER39355.1"/>
    <property type="molecule type" value="Genomic_DNA"/>
</dbReference>
<feature type="domain" description="Helicase C-terminal" evidence="4">
    <location>
        <begin position="24"/>
        <end position="121"/>
    </location>
</feature>
<dbReference type="GO" id="GO:0004386">
    <property type="term" value="F:helicase activity"/>
    <property type="evidence" value="ECO:0007669"/>
    <property type="project" value="UniProtKB-KW"/>
</dbReference>
<protein>
    <submittedName>
        <fullName evidence="5">DNA repair helicase rad5</fullName>
    </submittedName>
</protein>
<dbReference type="InterPro" id="IPR049730">
    <property type="entry name" value="SNF2/RAD54-like_C"/>
</dbReference>
<evidence type="ECO:0000313" key="6">
    <source>
        <dbReference type="Proteomes" id="UP000325081"/>
    </source>
</evidence>
<organism evidence="5 6">
    <name type="scientific">Striga asiatica</name>
    <name type="common">Asiatic witchweed</name>
    <name type="synonym">Buchnera asiatica</name>
    <dbReference type="NCBI Taxonomy" id="4170"/>
    <lineage>
        <taxon>Eukaryota</taxon>
        <taxon>Viridiplantae</taxon>
        <taxon>Streptophyta</taxon>
        <taxon>Embryophyta</taxon>
        <taxon>Tracheophyta</taxon>
        <taxon>Spermatophyta</taxon>
        <taxon>Magnoliopsida</taxon>
        <taxon>eudicotyledons</taxon>
        <taxon>Gunneridae</taxon>
        <taxon>Pentapetalae</taxon>
        <taxon>asterids</taxon>
        <taxon>lamiids</taxon>
        <taxon>Lamiales</taxon>
        <taxon>Orobanchaceae</taxon>
        <taxon>Buchnereae</taxon>
        <taxon>Striga</taxon>
    </lineage>
</organism>
<dbReference type="OrthoDB" id="927401at2759"/>
<comment type="caution">
    <text evidence="5">The sequence shown here is derived from an EMBL/GenBank/DDBJ whole genome shotgun (WGS) entry which is preliminary data.</text>
</comment>
<dbReference type="CDD" id="cd18793">
    <property type="entry name" value="SF2_C_SNF"/>
    <property type="match status" value="1"/>
</dbReference>
<feature type="non-terminal residue" evidence="5">
    <location>
        <position position="1"/>
    </location>
</feature>
<sequence>ASPACVRWGESPCSTATAQIGQGLNLNKLGQIESLLVCMCIGSPTQSGDPVEKTQLQTRECLSPPLADSLLRRPSEYVLLMSLKTGGVSLNLTAASNVFLMDPWWNPAAEEQVIMRIHRIGKKRTVHPLHDQLLGSLAGLKITFLASHHMLTFRPMRRLKRTDVDEPPKPTRTHAPTGLDDFPAMEDVCYWPLRVREVMSNVLDPEKKLLEYGDILLRRDEMKGTASSALGFSNRR</sequence>
<dbReference type="InterPro" id="IPR001650">
    <property type="entry name" value="Helicase_C-like"/>
</dbReference>
<dbReference type="AlphaFoldDB" id="A0A5A7Q2H5"/>
<keyword evidence="2" id="KW-0378">Hydrolase</keyword>
<dbReference type="PANTHER" id="PTHR45626">
    <property type="entry name" value="TRANSCRIPTION TERMINATION FACTOR 2-RELATED"/>
    <property type="match status" value="1"/>
</dbReference>